<name>G0V9Y9_NAUCA</name>
<dbReference type="STRING" id="1064592.G0V9Y9"/>
<accession>G0V9Y9</accession>
<dbReference type="RefSeq" id="XP_003674847.1">
    <property type="nucleotide sequence ID" value="XM_003674799.1"/>
</dbReference>
<organism evidence="1 2">
    <name type="scientific">Naumovozyma castellii</name>
    <name type="common">Yeast</name>
    <name type="synonym">Saccharomyces castellii</name>
    <dbReference type="NCBI Taxonomy" id="27288"/>
    <lineage>
        <taxon>Eukaryota</taxon>
        <taxon>Fungi</taxon>
        <taxon>Dikarya</taxon>
        <taxon>Ascomycota</taxon>
        <taxon>Saccharomycotina</taxon>
        <taxon>Saccharomycetes</taxon>
        <taxon>Saccharomycetales</taxon>
        <taxon>Saccharomycetaceae</taxon>
        <taxon>Naumovozyma</taxon>
    </lineage>
</organism>
<dbReference type="EMBL" id="HE576753">
    <property type="protein sequence ID" value="CCC68474.1"/>
    <property type="molecule type" value="Genomic_DNA"/>
</dbReference>
<dbReference type="InParanoid" id="G0V9Y9"/>
<keyword evidence="2" id="KW-1185">Reference proteome</keyword>
<dbReference type="HOGENOM" id="CLU_085474_0_0_1"/>
<dbReference type="OMA" id="HIAPDWF"/>
<dbReference type="GeneID" id="96902033"/>
<dbReference type="SUPFAM" id="SSF53067">
    <property type="entry name" value="Actin-like ATPase domain"/>
    <property type="match status" value="2"/>
</dbReference>
<dbReference type="Gene3D" id="3.30.420.40">
    <property type="match status" value="2"/>
</dbReference>
<dbReference type="InterPro" id="IPR043129">
    <property type="entry name" value="ATPase_NBD"/>
</dbReference>
<evidence type="ECO:0000313" key="2">
    <source>
        <dbReference type="Proteomes" id="UP000001640"/>
    </source>
</evidence>
<dbReference type="AlphaFoldDB" id="G0V9Y9"/>
<dbReference type="KEGG" id="ncs:NCAS_0B03900"/>
<gene>
    <name evidence="1" type="primary">NCAS0B03900</name>
    <name evidence="1" type="ordered locus">NCAS_0B03900</name>
</gene>
<dbReference type="Proteomes" id="UP000001640">
    <property type="component" value="Chromosome 2"/>
</dbReference>
<dbReference type="eggNOG" id="ENOG502S8RP">
    <property type="taxonomic scope" value="Eukaryota"/>
</dbReference>
<evidence type="ECO:0000313" key="1">
    <source>
        <dbReference type="EMBL" id="CCC68474.1"/>
    </source>
</evidence>
<reference evidence="1 2" key="1">
    <citation type="journal article" date="2011" name="Proc. Natl. Acad. Sci. U.S.A.">
        <title>Evolutionary erosion of yeast sex chromosomes by mating-type switching accidents.</title>
        <authorList>
            <person name="Gordon J.L."/>
            <person name="Armisen D."/>
            <person name="Proux-Wera E."/>
            <person name="Oheigeartaigh S.S."/>
            <person name="Byrne K.P."/>
            <person name="Wolfe K.H."/>
        </authorList>
    </citation>
    <scope>NUCLEOTIDE SEQUENCE [LARGE SCALE GENOMIC DNA]</scope>
    <source>
        <strain evidence="2">ATCC 76901 / BCRC 22586 / CBS 4309 / NBRC 1992 / NRRL Y-12630</strain>
    </source>
</reference>
<dbReference type="OrthoDB" id="337660at2759"/>
<reference key="2">
    <citation type="submission" date="2011-08" db="EMBL/GenBank/DDBJ databases">
        <title>Genome sequence of Naumovozyma castellii.</title>
        <authorList>
            <person name="Gordon J.L."/>
            <person name="Armisen D."/>
            <person name="Proux-Wera E."/>
            <person name="OhEigeartaigh S.S."/>
            <person name="Byrne K.P."/>
            <person name="Wolfe K.H."/>
        </authorList>
    </citation>
    <scope>NUCLEOTIDE SEQUENCE</scope>
    <source>
        <strain>Type strain:CBS 4309</strain>
    </source>
</reference>
<dbReference type="FunCoup" id="G0V9Y9">
    <property type="interactions" value="70"/>
</dbReference>
<sequence length="279" mass="31879">MNSFIVLNITQSYIEIGKGGYYEPEYKYEIPNPPLRDYSELEMSRFFKKCFREGLQMATKDIDIILCEEILCSLLEKQKYCVILLRMLQCSSVTFIPSPIMHCLSSGTRTGLVINIDYCMATCTPIYDLRIMDHFLKSTSRAKKWLLSRGSSEASEDGLHSIFISDDMEVPIVDADEKSINSLIKEVLRIVPIDTRSSIQSNLIISGISISPTLIAAIEKDTEAQIIKCLGSWQGASLYSSILYRSDIKDNMLRITRESFLERDQKIPDWYNNRFEASV</sequence>
<proteinExistence type="predicted"/>
<protein>
    <submittedName>
        <fullName evidence="1">Uncharacterized protein</fullName>
    </submittedName>
</protein>